<keyword evidence="4" id="KW-1185">Reference proteome</keyword>
<dbReference type="VEuPathDB" id="FungiDB:MELLADRAFT_113407"/>
<dbReference type="RefSeq" id="XP_007418151.1">
    <property type="nucleotide sequence ID" value="XM_007418089.1"/>
</dbReference>
<dbReference type="PROSITE" id="PS50005">
    <property type="entry name" value="TPR"/>
    <property type="match status" value="1"/>
</dbReference>
<keyword evidence="1" id="KW-0802">TPR repeat</keyword>
<accession>F4S9R9</accession>
<dbReference type="GeneID" id="18924972"/>
<dbReference type="OrthoDB" id="2423701at2759"/>
<evidence type="ECO:0000313" key="3">
    <source>
        <dbReference type="EMBL" id="EGF98561.1"/>
    </source>
</evidence>
<dbReference type="HOGENOM" id="CLU_006713_0_0_1"/>
<dbReference type="InterPro" id="IPR019734">
    <property type="entry name" value="TPR_rpt"/>
</dbReference>
<organism evidence="4">
    <name type="scientific">Melampsora larici-populina (strain 98AG31 / pathotype 3-4-7)</name>
    <name type="common">Poplar leaf rust fungus</name>
    <dbReference type="NCBI Taxonomy" id="747676"/>
    <lineage>
        <taxon>Eukaryota</taxon>
        <taxon>Fungi</taxon>
        <taxon>Dikarya</taxon>
        <taxon>Basidiomycota</taxon>
        <taxon>Pucciniomycotina</taxon>
        <taxon>Pucciniomycetes</taxon>
        <taxon>Pucciniales</taxon>
        <taxon>Melampsoraceae</taxon>
        <taxon>Melampsora</taxon>
    </lineage>
</organism>
<reference evidence="4" key="1">
    <citation type="journal article" date="2011" name="Proc. Natl. Acad. Sci. U.S.A.">
        <title>Obligate biotrophy features unraveled by the genomic analysis of rust fungi.</title>
        <authorList>
            <person name="Duplessis S."/>
            <person name="Cuomo C.A."/>
            <person name="Lin Y.-C."/>
            <person name="Aerts A."/>
            <person name="Tisserant E."/>
            <person name="Veneault-Fourrey C."/>
            <person name="Joly D.L."/>
            <person name="Hacquard S."/>
            <person name="Amselem J."/>
            <person name="Cantarel B.L."/>
            <person name="Chiu R."/>
            <person name="Coutinho P.M."/>
            <person name="Feau N."/>
            <person name="Field M."/>
            <person name="Frey P."/>
            <person name="Gelhaye E."/>
            <person name="Goldberg J."/>
            <person name="Grabherr M.G."/>
            <person name="Kodira C.D."/>
            <person name="Kohler A."/>
            <person name="Kuees U."/>
            <person name="Lindquist E.A."/>
            <person name="Lucas S.M."/>
            <person name="Mago R."/>
            <person name="Mauceli E."/>
            <person name="Morin E."/>
            <person name="Murat C."/>
            <person name="Pangilinan J.L."/>
            <person name="Park R."/>
            <person name="Pearson M."/>
            <person name="Quesneville H."/>
            <person name="Rouhier N."/>
            <person name="Sakthikumar S."/>
            <person name="Salamov A.A."/>
            <person name="Schmutz J."/>
            <person name="Selles B."/>
            <person name="Shapiro H."/>
            <person name="Tanguay P."/>
            <person name="Tuskan G.A."/>
            <person name="Henrissat B."/>
            <person name="Van de Peer Y."/>
            <person name="Rouze P."/>
            <person name="Ellis J.G."/>
            <person name="Dodds P.N."/>
            <person name="Schein J.E."/>
            <person name="Zhong S."/>
            <person name="Hamelin R.C."/>
            <person name="Grigoriev I.V."/>
            <person name="Szabo L.J."/>
            <person name="Martin F."/>
        </authorList>
    </citation>
    <scope>NUCLEOTIDE SEQUENCE [LARGE SCALE GENOMIC DNA]</scope>
    <source>
        <strain evidence="4">98AG31 / pathotype 3-4-7</strain>
    </source>
</reference>
<dbReference type="Gene3D" id="1.25.40.10">
    <property type="entry name" value="Tetratricopeptide repeat domain"/>
    <property type="match status" value="1"/>
</dbReference>
<name>F4S9R9_MELLP</name>
<gene>
    <name evidence="3" type="ORF">MELLADRAFT_113407</name>
</gene>
<dbReference type="InParanoid" id="F4S9R9"/>
<dbReference type="STRING" id="747676.F4S9R9"/>
<evidence type="ECO:0000259" key="2">
    <source>
        <dbReference type="Pfam" id="PF14737"/>
    </source>
</evidence>
<dbReference type="Proteomes" id="UP000001072">
    <property type="component" value="Unassembled WGS sequence"/>
</dbReference>
<proteinExistence type="predicted"/>
<dbReference type="KEGG" id="mlr:MELLADRAFT_113407"/>
<evidence type="ECO:0000313" key="4">
    <source>
        <dbReference type="Proteomes" id="UP000001072"/>
    </source>
</evidence>
<dbReference type="SUPFAM" id="SSF48452">
    <property type="entry name" value="TPR-like"/>
    <property type="match status" value="1"/>
</dbReference>
<dbReference type="InterPro" id="IPR011990">
    <property type="entry name" value="TPR-like_helical_dom_sf"/>
</dbReference>
<protein>
    <recommendedName>
        <fullName evidence="2">DUF4470 domain-containing protein</fullName>
    </recommendedName>
</protein>
<sequence>MSPNNSEHAEQARQRGNAHYKACQFTKAIEAYKTAAALLPADPTPLSNLSAATFEAGDYEKSAQYSINALALLERDTDDDPRKQKLLTRLTKAKRYHSGPDDSIVKESHRTAILGLPRYRPYLTNDRSYYACGHDVPESQYGQTLRGTTKETEVASFMFCGVGDARNMLQTMIHYHFEGPQSSESNQRLHFTILDIKPATIARDLILFVLLDDISHAMGLTDEHTMSQELFETISVASYLYATHVMPAYAWDRIQAVIERLLDSFDNSEQPISWVYIPLAVQVDTRPSLESWRLGPTESYSTQRFRELTKQDNLSRKMGKMSTFGRPDPNSYTPFPQLELDQRVYEDFSIVLPDDHLLIEHDMDLVKMIRNYVKNKDSSEKARISSHIDNTWKPNITLADIVWENENAVAGHLPHPETSFTPFEVFGNLMKGLGQPESTISDGKMLMNVAEFYFMMVGQAIHGLRDRMLVEVCLGEMADCLEKMRYQTLSRTTETKSKDCLLLSKRPHKYHVIHLSNIPDYVGGPLTSFLYGVPLLEHGPGTGVVSCNLRNPASFKTLSQFLCEYLVMYDLKLVQSHFHLKLSPATPESSAGPMPSMQYFLWERIPQQSLTFEQRMPQPKLLHWLYTHFLKICVPYPRVRGDSDLALIFAPLNMTAFLRLLKHVSELGYPAHWISNLIDSIFSGKITTTARPPLQQYCIIGSYNQRCRHILPSTILLYDTVAFGVRDPDRTMALPSEQDIVQYTVKFPDLNVCDGQVPHSMLVFHDEQTFGQPPKCLRPFLIDDITDMDSKLLELRDRGLRCMSTFHLNVNAQEVTFWMSKDIFEEMKEWNVSIWRTDVWEQEDKGLKLGDAVIKKRSWEEWKDHRA</sequence>
<dbReference type="eggNOG" id="ENOG502S1W1">
    <property type="taxonomic scope" value="Eukaryota"/>
</dbReference>
<feature type="domain" description="DUF4470" evidence="2">
    <location>
        <begin position="151"/>
        <end position="231"/>
    </location>
</feature>
<evidence type="ECO:0000256" key="1">
    <source>
        <dbReference type="PROSITE-ProRule" id="PRU00339"/>
    </source>
</evidence>
<dbReference type="AlphaFoldDB" id="F4S9R9"/>
<dbReference type="EMBL" id="GL883173">
    <property type="protein sequence ID" value="EGF98561.1"/>
    <property type="molecule type" value="Genomic_DNA"/>
</dbReference>
<dbReference type="Pfam" id="PF14737">
    <property type="entry name" value="DUF4470"/>
    <property type="match status" value="1"/>
</dbReference>
<feature type="repeat" description="TPR" evidence="1">
    <location>
        <begin position="9"/>
        <end position="42"/>
    </location>
</feature>
<dbReference type="InterPro" id="IPR027974">
    <property type="entry name" value="DUF4470"/>
</dbReference>